<feature type="transmembrane region" description="Helical" evidence="8">
    <location>
        <begin position="70"/>
        <end position="92"/>
    </location>
</feature>
<dbReference type="CDD" id="cd03244">
    <property type="entry name" value="ABCC_MRP_domain2"/>
    <property type="match status" value="1"/>
</dbReference>
<feature type="domain" description="ABC transmembrane type-1" evidence="10">
    <location>
        <begin position="1569"/>
        <end position="1861"/>
    </location>
</feature>
<name>A0ABQ8JMD4_DERPT</name>
<evidence type="ECO:0000256" key="1">
    <source>
        <dbReference type="ARBA" id="ARBA00004141"/>
    </source>
</evidence>
<evidence type="ECO:0000256" key="5">
    <source>
        <dbReference type="ARBA" id="ARBA00022840"/>
    </source>
</evidence>
<dbReference type="PANTHER" id="PTHR12872">
    <property type="entry name" value="ALPHA-N-ACETYLGLUCOSAMINIDASE"/>
    <property type="match status" value="1"/>
</dbReference>
<keyword evidence="5" id="KW-0067">ATP-binding</keyword>
<keyword evidence="7 8" id="KW-0472">Membrane</keyword>
<reference evidence="11 12" key="1">
    <citation type="journal article" date="2018" name="J. Allergy Clin. Immunol.">
        <title>High-quality assembly of Dermatophagoides pteronyssinus genome and transcriptome reveals a wide range of novel allergens.</title>
        <authorList>
            <person name="Liu X.Y."/>
            <person name="Yang K.Y."/>
            <person name="Wang M.Q."/>
            <person name="Kwok J.S."/>
            <person name="Zeng X."/>
            <person name="Yang Z."/>
            <person name="Xiao X.J."/>
            <person name="Lau C.P."/>
            <person name="Li Y."/>
            <person name="Huang Z.M."/>
            <person name="Ba J.G."/>
            <person name="Yim A.K."/>
            <person name="Ouyang C.Y."/>
            <person name="Ngai S.M."/>
            <person name="Chan T.F."/>
            <person name="Leung E.L."/>
            <person name="Liu L."/>
            <person name="Liu Z.G."/>
            <person name="Tsui S.K."/>
        </authorList>
    </citation>
    <scope>NUCLEOTIDE SEQUENCE [LARGE SCALE GENOMIC DNA]</scope>
    <source>
        <strain evidence="11">Derp</strain>
    </source>
</reference>
<dbReference type="InterPro" id="IPR003439">
    <property type="entry name" value="ABC_transporter-like_ATP-bd"/>
</dbReference>
<dbReference type="InterPro" id="IPR007781">
    <property type="entry name" value="NAGLU"/>
</dbReference>
<dbReference type="SUPFAM" id="SSF52540">
    <property type="entry name" value="P-loop containing nucleoside triphosphate hydrolases"/>
    <property type="match status" value="2"/>
</dbReference>
<evidence type="ECO:0000256" key="7">
    <source>
        <dbReference type="ARBA" id="ARBA00023136"/>
    </source>
</evidence>
<feature type="transmembrane region" description="Helical" evidence="8">
    <location>
        <begin position="952"/>
        <end position="969"/>
    </location>
</feature>
<keyword evidence="4" id="KW-0378">Hydrolase</keyword>
<dbReference type="Gene3D" id="3.30.379.10">
    <property type="entry name" value="Chitobiase/beta-hexosaminidase domain 2-like"/>
    <property type="match status" value="2"/>
</dbReference>
<dbReference type="EMBL" id="NJHN03000031">
    <property type="protein sequence ID" value="KAH9423772.1"/>
    <property type="molecule type" value="Genomic_DNA"/>
</dbReference>
<reference evidence="11 12" key="2">
    <citation type="journal article" date="2022" name="Mol. Biol. Evol.">
        <title>Comparative Genomics Reveals Insights into the Divergent Evolution of Astigmatic Mites and Household Pest Adaptations.</title>
        <authorList>
            <person name="Xiong Q."/>
            <person name="Wan A.T."/>
            <person name="Liu X."/>
            <person name="Fung C.S."/>
            <person name="Xiao X."/>
            <person name="Malainual N."/>
            <person name="Hou J."/>
            <person name="Wang L."/>
            <person name="Wang M."/>
            <person name="Yang K.Y."/>
            <person name="Cui Y."/>
            <person name="Leung E.L."/>
            <person name="Nong W."/>
            <person name="Shin S.K."/>
            <person name="Au S.W."/>
            <person name="Jeong K.Y."/>
            <person name="Chew F.T."/>
            <person name="Hui J.H."/>
            <person name="Leung T.F."/>
            <person name="Tungtrongchitr A."/>
            <person name="Zhong N."/>
            <person name="Liu Z."/>
            <person name="Tsui S.K."/>
        </authorList>
    </citation>
    <scope>NUCLEOTIDE SEQUENCE [LARGE SCALE GENOMIC DNA]</scope>
    <source>
        <strain evidence="11">Derp</strain>
    </source>
</reference>
<evidence type="ECO:0000256" key="8">
    <source>
        <dbReference type="SAM" id="Phobius"/>
    </source>
</evidence>
<feature type="domain" description="ABC transporter" evidence="9">
    <location>
        <begin position="1217"/>
        <end position="1439"/>
    </location>
</feature>
<feature type="transmembrane region" description="Helical" evidence="8">
    <location>
        <begin position="456"/>
        <end position="480"/>
    </location>
</feature>
<dbReference type="PROSITE" id="PS50929">
    <property type="entry name" value="ABC_TM1F"/>
    <property type="match status" value="2"/>
</dbReference>
<gene>
    <name evidence="11" type="primary">ABCC4_2</name>
    <name evidence="11" type="ORF">DERP_005353</name>
</gene>
<dbReference type="Pfam" id="PF12971">
    <property type="entry name" value="NAGLU_N"/>
    <property type="match status" value="2"/>
</dbReference>
<feature type="transmembrane region" description="Helical" evidence="8">
    <location>
        <begin position="112"/>
        <end position="133"/>
    </location>
</feature>
<comment type="subcellular location">
    <subcellularLocation>
        <location evidence="1">Membrane</location>
        <topology evidence="1">Multi-pass membrane protein</topology>
    </subcellularLocation>
</comment>
<dbReference type="PROSITE" id="PS50893">
    <property type="entry name" value="ABC_TRANSPORTER_2"/>
    <property type="match status" value="2"/>
</dbReference>
<evidence type="ECO:0000256" key="3">
    <source>
        <dbReference type="ARBA" id="ARBA00022741"/>
    </source>
</evidence>
<dbReference type="InterPro" id="IPR044726">
    <property type="entry name" value="ABCC_6TM_D2"/>
</dbReference>
<organism evidence="11 12">
    <name type="scientific">Dermatophagoides pteronyssinus</name>
    <name type="common">European house dust mite</name>
    <dbReference type="NCBI Taxonomy" id="6956"/>
    <lineage>
        <taxon>Eukaryota</taxon>
        <taxon>Metazoa</taxon>
        <taxon>Ecdysozoa</taxon>
        <taxon>Arthropoda</taxon>
        <taxon>Chelicerata</taxon>
        <taxon>Arachnida</taxon>
        <taxon>Acari</taxon>
        <taxon>Acariformes</taxon>
        <taxon>Sarcoptiformes</taxon>
        <taxon>Astigmata</taxon>
        <taxon>Psoroptidia</taxon>
        <taxon>Analgoidea</taxon>
        <taxon>Pyroglyphidae</taxon>
        <taxon>Dermatophagoidinae</taxon>
        <taxon>Dermatophagoides</taxon>
    </lineage>
</organism>
<dbReference type="InterPro" id="IPR024733">
    <property type="entry name" value="NAGLU_tim-barrel"/>
</dbReference>
<dbReference type="CDD" id="cd18580">
    <property type="entry name" value="ABC_6TM_ABCC_D2"/>
    <property type="match status" value="1"/>
</dbReference>
<feature type="transmembrane region" description="Helical" evidence="8">
    <location>
        <begin position="1621"/>
        <end position="1645"/>
    </location>
</feature>
<dbReference type="Gene3D" id="1.20.1560.10">
    <property type="entry name" value="ABC transporter type 1, transmembrane domain"/>
    <property type="match status" value="2"/>
</dbReference>
<feature type="domain" description="ABC transmembrane type-1" evidence="10">
    <location>
        <begin position="873"/>
        <end position="1156"/>
    </location>
</feature>
<feature type="transmembrane region" description="Helical" evidence="8">
    <location>
        <begin position="409"/>
        <end position="435"/>
    </location>
</feature>
<evidence type="ECO:0000313" key="11">
    <source>
        <dbReference type="EMBL" id="KAH9423772.1"/>
    </source>
</evidence>
<feature type="transmembrane region" description="Helical" evidence="8">
    <location>
        <begin position="1552"/>
        <end position="1579"/>
    </location>
</feature>
<evidence type="ECO:0000256" key="2">
    <source>
        <dbReference type="ARBA" id="ARBA00022692"/>
    </source>
</evidence>
<keyword evidence="12" id="KW-1185">Reference proteome</keyword>
<keyword evidence="3" id="KW-0547">Nucleotide-binding</keyword>
<dbReference type="PANTHER" id="PTHR12872:SF1">
    <property type="entry name" value="ALPHA-N-ACETYLGLUCOSAMINIDASE"/>
    <property type="match status" value="1"/>
</dbReference>
<feature type="transmembrane region" description="Helical" evidence="8">
    <location>
        <begin position="218"/>
        <end position="239"/>
    </location>
</feature>
<comment type="caution">
    <text evidence="11">The sequence shown here is derived from an EMBL/GenBank/DDBJ whole genome shotgun (WGS) entry which is preliminary data.</text>
</comment>
<feature type="transmembrane region" description="Helical" evidence="8">
    <location>
        <begin position="1718"/>
        <end position="1739"/>
    </location>
</feature>
<dbReference type="InterPro" id="IPR003593">
    <property type="entry name" value="AAA+_ATPase"/>
</dbReference>
<proteinExistence type="predicted"/>
<evidence type="ECO:0000256" key="6">
    <source>
        <dbReference type="ARBA" id="ARBA00022989"/>
    </source>
</evidence>
<dbReference type="PROSITE" id="PS00211">
    <property type="entry name" value="ABC_TRANSPORTER_1"/>
    <property type="match status" value="2"/>
</dbReference>
<accession>A0ABQ8JMD4</accession>
<feature type="transmembrane region" description="Helical" evidence="8">
    <location>
        <begin position="374"/>
        <end position="394"/>
    </location>
</feature>
<dbReference type="Proteomes" id="UP000887458">
    <property type="component" value="Unassembled WGS sequence"/>
</dbReference>
<feature type="domain" description="ABC transporter" evidence="9">
    <location>
        <begin position="1897"/>
        <end position="2126"/>
    </location>
</feature>
<evidence type="ECO:0000259" key="10">
    <source>
        <dbReference type="PROSITE" id="PS50929"/>
    </source>
</evidence>
<dbReference type="Gene3D" id="3.20.20.80">
    <property type="entry name" value="Glycosidases"/>
    <property type="match status" value="2"/>
</dbReference>
<dbReference type="CDD" id="cd03250">
    <property type="entry name" value="ABCC_MRP_domain1"/>
    <property type="match status" value="1"/>
</dbReference>
<dbReference type="Gene3D" id="3.40.50.300">
    <property type="entry name" value="P-loop containing nucleotide triphosphate hydrolases"/>
    <property type="match status" value="2"/>
</dbReference>
<dbReference type="SMART" id="SM00382">
    <property type="entry name" value="AAA"/>
    <property type="match status" value="2"/>
</dbReference>
<dbReference type="InterPro" id="IPR011527">
    <property type="entry name" value="ABC1_TM_dom"/>
</dbReference>
<dbReference type="InterPro" id="IPR017871">
    <property type="entry name" value="ABC_transporter-like_CS"/>
</dbReference>
<dbReference type="InterPro" id="IPR029018">
    <property type="entry name" value="Hex-like_dom2"/>
</dbReference>
<evidence type="ECO:0000256" key="4">
    <source>
        <dbReference type="ARBA" id="ARBA00022801"/>
    </source>
</evidence>
<dbReference type="InterPro" id="IPR024240">
    <property type="entry name" value="NAGLU_N"/>
</dbReference>
<dbReference type="InterPro" id="IPR024732">
    <property type="entry name" value="NAGLU_C"/>
</dbReference>
<feature type="transmembrane region" description="Helical" evidence="8">
    <location>
        <begin position="603"/>
        <end position="622"/>
    </location>
</feature>
<dbReference type="SUPFAM" id="SSF90123">
    <property type="entry name" value="ABC transporter transmembrane region"/>
    <property type="match status" value="2"/>
</dbReference>
<keyword evidence="2 8" id="KW-0812">Transmembrane</keyword>
<dbReference type="InterPro" id="IPR027417">
    <property type="entry name" value="P-loop_NTPase"/>
</dbReference>
<dbReference type="Gene3D" id="1.20.120.670">
    <property type="entry name" value="N-acetyl-b-d-glucoasminidase"/>
    <property type="match status" value="2"/>
</dbReference>
<dbReference type="Pfam" id="PF12972">
    <property type="entry name" value="NAGLU_C"/>
    <property type="match status" value="2"/>
</dbReference>
<keyword evidence="6 8" id="KW-1133">Transmembrane helix</keyword>
<dbReference type="Pfam" id="PF00005">
    <property type="entry name" value="ABC_tran"/>
    <property type="match status" value="2"/>
</dbReference>
<feature type="transmembrane region" description="Helical" evidence="8">
    <location>
        <begin position="1031"/>
        <end position="1051"/>
    </location>
</feature>
<evidence type="ECO:0000313" key="12">
    <source>
        <dbReference type="Proteomes" id="UP000887458"/>
    </source>
</evidence>
<sequence>MDRIHSNFLKFIIYTYGNFGLQFQPIHWKQWKSIANIIVNIIITIIIVYGNHISQRHNRLHSSKTFLKHFTWLSFSCLFSAIHFIIFLHYFVNGRRLIYLMNKISNHYHPPIYRYSTYLITFIALIEFIYAIMPLSQFFNLSIRQFIDKLSRYYAKEQTHFVFNLIIFHQFCIRQFLLTKINNFSKFKTMKNISIRIIIKFFNEITKVALWSRQINQILSIHCLLILIIVVIHYIILICNIIENGFIDKPHIILPLSTTNSYLCFIFILNNGNHQRILKLRNIILKSYWNQLDLRITANNQQQKSNEKISSINPIQSFELIEIYRKDFLVNICHFWKLDFSFLLSMIVFIMNYTFFIIFRYLGYQFRSIRLRSIFNLMINISINLIATYGLSIYDPYVYIGENFTSKQFFITLLIFTYRFIFPFFYNLITINYLINGRMIFKKIHNLIINIELHRFYLLFMIFILLNECIFVGPFLYLFIFDEQTRPIESYINLFGWFQTDIQFFLSCFLSLTYQKSLHYLLATIEWNLIRERKLQRHFIQEKFSFSLLKNQLLIERLSRIARISKQINKHLSFHLLIWLIMQSLNITLIFCIARLTTNNSNFFLILRIFLFGSYIGLISKLNENISKRLKNINQILLQPYWKLINQQQQQMINRLMFNDETIIIRQFDPIRLYQLTNIYEQDFQMSIYQFTNIDFSFLITLTLFIIEYGVFIMTNFSKNQYDLNQNITENNNNNNHHHDEQGTIRFRSNDAFDCVDLNDDVVEKINHKNDDNDNCCCFVKRKPHAFDRSNIISKLYCLYAFGFLWKNHNNDFDIDSFDNCARDDECQQLGDRLQKRWNRELDRKDKSKISLLRALLMSFGWRHIRDLFLNVFIYGFLRMILPVILGRFIYFANLYREQLLSSNIDSIDNDNDSNSSSIMLSIQQNSIRNNQQGLEWLNNWTISTTDHHLNALFYAGMLSLVILMNFIVSHPYFMSNFRLGLNIRVALTKLIYDKSLRISQSAIQRITIGKIVNLISADASRFDVSFTANYFIIGGPLHFIVAMLFLYLYIGNACLGVIFLIIVYIPFQAVMANILSRVRSKSIFLTDDRLRLMAEILPAMRVIKMYCWEKPFALLVNLARRLEIVKIRQSMMIRSINLGIFFVSNKLFAFICFVWFLETSQQQLTAERIRESMTFFFPMALSYVVESYISLCRIEKFLLEEEKTIIPKSIDSKPSISLKSVTVESENDGTIILDNISFDVQPGQLTVVVGQVGSGKSTILLSILGEYRLKSGTIDTSGSLIYASQESWIFAGTIRENILFGRPYDSKRYWKVIKVAALESDIDQMAARDQTIVDDRGTSLSGGQRARISLARALYTDSDCILLDDPLSAVDTAVAKHIFEKCIKKYLKDKVVILVTHQLQFIKQADQIIVLKNGGCLAQGSYQTLLNKGIDIYKYAATEVTTDQSQLQLQPQLSIDHINEHLPLNQRKSSNSSIISPHYVVRLNSFNSELFVRSRTSSVMSTASSLQDEQSIMEYKNRNDLQTNNDNDDGQFQIEMAGTDSKNKMSSLKIYWIYVRTGAGFLLLSTFIFSNILTQILFTGTDYWLSAWTDYQENLHLHNLNPEHQLDKSPIIHENYQTNIIIYAFLVGFLFIFSIIRTTSFFITCMRSSVNLHKTIFDSLVKAPIMFFDKTPVGIIMNRVSRDLGIIDDLLPPVAFEAIEILGNSLAVFILCATLNYYILIPFFILAILLYFVVRFYVTTARNIKRLEATARSPLFQQMAATLSGLPTIRCYGAQKMFTERFIDKQNVHSSILFTFLSCSRLFGIAMEIMCLVYIYCLIVFLIINLDIYTGSLIGLIISQSLSLTSTFNWGVRQMTEVETYMTSVERIIEFGKLDQENLDEGEIEPEESWPNRGDIHFKNVCLYYNISDEPVLKKLTFKINGGEKIGIVGRTGAGKSSIITTLFRLMQPTGIIEIDGIDTGKISLASLRKQLSIIPQEPVLFSGNIRRNLDPFNEKSDEEIWNAIEKVELKSKILSLDSLVNECGNDFSVGQKQLICMARAILRKNRILILDEATANVDPRTDSFIQETIRKEFEHCTVLTIAHRLNTIIDYDRVIVLDKGCLMQFDTPYELIEQGNGIFYELFHNLSSDIRNELKRMAKISHFHSQYKHLYNMVPKVNDSIQQNTVNDLLKRLLPNHFKWFNLIVDHNFIDNNNNDRFSIETKSNRIIQIKGTTGVSVANGIYYYLKNIANCSISWSGNQMNKFLNNNDDNGIPIPLESIKITIRDKFRYYQNTCTSSYSNVWWQWSRWQKEIDWMALHGINLPLAFNGQEIVFRKTFLRFNMTIQEIDDYFSGPAFLAWNRMGNIQTWSGPLSEYWHQYQYQLQLRILERMRNFGMYPVIPGFAGHVSRYLKRHLENSANISRLTDWNQFGHQFKDPNFIKIGKIFVEEYIKLYGTDHFYNIDLFNEETPSSNDPAYLRKCGKNVYESWLFLFESTFWKQKQVEAFVTSVPNGRMIILDLFSEIIPVYKAFNGYYNQPFIWCMLHNFGGTHGMYGALNRINNELFQAKNSYPNLIGIGLTMEGIEQNDIVYDYMTETIWYNQQPNMIEWFDHYVKRRYGFTDNKSLLGIELLNQTWQLLRISVYTDPIGIRNHGRYTITMLPKPGLHSQLSYNPRNLTEAVKLIVKFVNMNNKITQEQQLLSSETFVYDLVDMNRQALQLIFDYYYQKLDNAWIEQNQSKLEMSIIKMINILELMENILQSSQHWLLYNWINDARSIANSSKESDYNEWQARNQITSWGPNDNIVDYAAKQWSGMFQYYYQPRWLFYFDYLRTLLAKNQTYFDQKKFQQELFLKIELPFIKATGQNLIQKANVTNLIANINLVVKEIEQSIDQNDMIEIDAPIPYEYYEILSKYPFIRYYRNEQLNVNIQPPSASLYSHHHNRHNRSSQLFYEKLRYENLLNIQPKINDQIQSDNIYFLVKRLLPHHYYYFNIIVDHNFISNGHLDRFKIESIYNDKPKIQIKATTGVAAANGFYYYLKYITNSSISWSGDHINIKQNDLPPMIDHPIEMIIKEKFRYYQNACTTSYSMVWWQWPRWQRELDWMALNGINLALAFNGQEIIFRRTFEKFNLTIEEIDEYFTGPAYLAWNRMGNIQTWSGPLSEHWHEHQTKLQRKILKRMRQLGMFPVVPGFSGHVPRAFRQKFPLAKMNRLANWNHFGANFSQTYFLEPEDPYFIQIGKTFIEEYTKMYGTDHFYNIDMFVEETPSSRNLLYLHRCGKGVYESIRQADPKGIWLLQGYPFNSLYDKFWGPKQVKALVTAVPINKMLILDNIAEVIPIYSQTDGYFGQPFIWCILHNYGGVNGMFGSLNRINYNGVFDARDQNPNMLGIGITPEGIEQNDIVYDYMLEIPWYNQAPNQTEWFSRYYRRRYGISDDDDTNLDQAWQLLRKSVYNDPIGIKNHGRYIFISRPRPHSHSMLWYDPHDISKALRLFYEYLGKNPKIIHLSDTFVHDLVDISRQTLQLIFDYYYKIMDNAFENRKQIQISILHKSIQQLRNVLDLTESILQSCKHCLLYNWINDARLLGNDTNEKNFNEWQARTQISIWGPKSNIANYAAKQWSGMFRYLYKPRWELYFNEMVDCINHNRTYNGKEFRQKLFESIDLPFTQQKIEQNELIKEANVSNLILNVDSIINMAAKSIDLQTTYKYYYNDTERWLE</sequence>
<feature type="transmembrane region" description="Helical" evidence="8">
    <location>
        <begin position="251"/>
        <end position="269"/>
    </location>
</feature>
<dbReference type="InterPro" id="IPR036640">
    <property type="entry name" value="ABC1_TM_sf"/>
</dbReference>
<feature type="transmembrane region" description="Helical" evidence="8">
    <location>
        <begin position="1057"/>
        <end position="1076"/>
    </location>
</feature>
<feature type="transmembrane region" description="Helical" evidence="8">
    <location>
        <begin position="1803"/>
        <end position="1825"/>
    </location>
</feature>
<protein>
    <submittedName>
        <fullName evidence="11">Multidrug resistance-associated protein 4</fullName>
    </submittedName>
</protein>
<feature type="transmembrane region" description="Helical" evidence="8">
    <location>
        <begin position="33"/>
        <end position="50"/>
    </location>
</feature>
<feature type="transmembrane region" description="Helical" evidence="8">
    <location>
        <begin position="868"/>
        <end position="891"/>
    </location>
</feature>
<feature type="transmembrane region" description="Helical" evidence="8">
    <location>
        <begin position="1137"/>
        <end position="1157"/>
    </location>
</feature>
<dbReference type="Pfam" id="PF05089">
    <property type="entry name" value="NAGLU"/>
    <property type="match status" value="2"/>
</dbReference>
<dbReference type="Pfam" id="PF00664">
    <property type="entry name" value="ABC_membrane"/>
    <property type="match status" value="2"/>
</dbReference>
<evidence type="ECO:0000259" key="9">
    <source>
        <dbReference type="PROSITE" id="PS50893"/>
    </source>
</evidence>
<feature type="transmembrane region" description="Helical" evidence="8">
    <location>
        <begin position="576"/>
        <end position="597"/>
    </location>
</feature>
<feature type="transmembrane region" description="Helical" evidence="8">
    <location>
        <begin position="340"/>
        <end position="362"/>
    </location>
</feature>